<evidence type="ECO:0000259" key="7">
    <source>
        <dbReference type="PROSITE" id="PS50922"/>
    </source>
</evidence>
<keyword evidence="2 5" id="KW-0812">Transmembrane</keyword>
<evidence type="ECO:0000313" key="9">
    <source>
        <dbReference type="Proteomes" id="UP000235786"/>
    </source>
</evidence>
<dbReference type="OrthoDB" id="10266980at2759"/>
<reference evidence="8 9" key="1">
    <citation type="submission" date="2016-04" db="EMBL/GenBank/DDBJ databases">
        <title>A degradative enzymes factory behind the ericoid mycorrhizal symbiosis.</title>
        <authorList>
            <consortium name="DOE Joint Genome Institute"/>
            <person name="Martino E."/>
            <person name="Morin E."/>
            <person name="Grelet G."/>
            <person name="Kuo A."/>
            <person name="Kohler A."/>
            <person name="Daghino S."/>
            <person name="Barry K."/>
            <person name="Choi C."/>
            <person name="Cichocki N."/>
            <person name="Clum A."/>
            <person name="Copeland A."/>
            <person name="Hainaut M."/>
            <person name="Haridas S."/>
            <person name="Labutti K."/>
            <person name="Lindquist E."/>
            <person name="Lipzen A."/>
            <person name="Khouja H.-R."/>
            <person name="Murat C."/>
            <person name="Ohm R."/>
            <person name="Olson A."/>
            <person name="Spatafora J."/>
            <person name="Veneault-Fourrey C."/>
            <person name="Henrissat B."/>
            <person name="Grigoriev I."/>
            <person name="Martin F."/>
            <person name="Perotto S."/>
        </authorList>
    </citation>
    <scope>NUCLEOTIDE SEQUENCE [LARGE SCALE GENOMIC DNA]</scope>
    <source>
        <strain evidence="8 9">F</strain>
    </source>
</reference>
<evidence type="ECO:0000256" key="1">
    <source>
        <dbReference type="ARBA" id="ARBA00004141"/>
    </source>
</evidence>
<feature type="transmembrane region" description="Helical" evidence="6">
    <location>
        <begin position="281"/>
        <end position="302"/>
    </location>
</feature>
<dbReference type="Pfam" id="PF03798">
    <property type="entry name" value="TRAM_LAG1_CLN8"/>
    <property type="match status" value="1"/>
</dbReference>
<sequence length="361" mass="41256">MHDPFPLPASPWLSKAVQPFADYFSLTTLPLHIHEVLGSFFAYTFINIVVAPKVSKWLFPDRYPKLSAERKINWDVHVVSLVQSTTINFLALWVMFTDEERKNMSWEERVWGYTGAAGMIQGMATGYFIWDLMVTIQHVKVFGLGMLAHALSALLVFSFGFRPFVNFYGCTFILYELSSPFLNFHWFFDKLDMTGSKPQLYNGLMLLFTFFSCRLVWGTYQSVRVYQDVWRALHHRPAAATIHFDALNNATSAGLDAAVGKSAAPIHDGIMQFAGEEFVPLWLAFTYLGSNVVLNTLNFYWFGKMIEAVRKRFQPPKEQRRKEKAIATKITGADGKVRIDVDETEVRRRNVVEDEGISAIS</sequence>
<dbReference type="PROSITE" id="PS50922">
    <property type="entry name" value="TLC"/>
    <property type="match status" value="1"/>
</dbReference>
<dbReference type="GO" id="GO:0016020">
    <property type="term" value="C:membrane"/>
    <property type="evidence" value="ECO:0007669"/>
    <property type="project" value="UniProtKB-SubCell"/>
</dbReference>
<organism evidence="8 9">
    <name type="scientific">Hyaloscypha variabilis (strain UAMH 11265 / GT02V1 / F)</name>
    <name type="common">Meliniomyces variabilis</name>
    <dbReference type="NCBI Taxonomy" id="1149755"/>
    <lineage>
        <taxon>Eukaryota</taxon>
        <taxon>Fungi</taxon>
        <taxon>Dikarya</taxon>
        <taxon>Ascomycota</taxon>
        <taxon>Pezizomycotina</taxon>
        <taxon>Leotiomycetes</taxon>
        <taxon>Helotiales</taxon>
        <taxon>Hyaloscyphaceae</taxon>
        <taxon>Hyaloscypha</taxon>
        <taxon>Hyaloscypha variabilis</taxon>
    </lineage>
</organism>
<accession>A0A2J6RKJ0</accession>
<dbReference type="EMBL" id="KZ613947">
    <property type="protein sequence ID" value="PMD39035.1"/>
    <property type="molecule type" value="Genomic_DNA"/>
</dbReference>
<dbReference type="STRING" id="1149755.A0A2J6RKJ0"/>
<dbReference type="PANTHER" id="PTHR13439">
    <property type="entry name" value="CT120 PROTEIN"/>
    <property type="match status" value="1"/>
</dbReference>
<evidence type="ECO:0000256" key="5">
    <source>
        <dbReference type="PROSITE-ProRule" id="PRU00205"/>
    </source>
</evidence>
<evidence type="ECO:0000313" key="8">
    <source>
        <dbReference type="EMBL" id="PMD39035.1"/>
    </source>
</evidence>
<proteinExistence type="predicted"/>
<dbReference type="GO" id="GO:0005783">
    <property type="term" value="C:endoplasmic reticulum"/>
    <property type="evidence" value="ECO:0007669"/>
    <property type="project" value="TreeGrafter"/>
</dbReference>
<evidence type="ECO:0000256" key="4">
    <source>
        <dbReference type="ARBA" id="ARBA00023136"/>
    </source>
</evidence>
<feature type="transmembrane region" description="Helical" evidence="6">
    <location>
        <begin position="31"/>
        <end position="51"/>
    </location>
</feature>
<feature type="transmembrane region" description="Helical" evidence="6">
    <location>
        <begin position="165"/>
        <end position="188"/>
    </location>
</feature>
<name>A0A2J6RKJ0_HYAVF</name>
<gene>
    <name evidence="8" type="ORF">L207DRAFT_567364</name>
</gene>
<dbReference type="InterPro" id="IPR006634">
    <property type="entry name" value="TLC-dom"/>
</dbReference>
<dbReference type="Proteomes" id="UP000235786">
    <property type="component" value="Unassembled WGS sequence"/>
</dbReference>
<dbReference type="AlphaFoldDB" id="A0A2J6RKJ0"/>
<dbReference type="InterPro" id="IPR050846">
    <property type="entry name" value="TLCD"/>
</dbReference>
<evidence type="ECO:0000256" key="2">
    <source>
        <dbReference type="ARBA" id="ARBA00022692"/>
    </source>
</evidence>
<feature type="domain" description="TLC" evidence="7">
    <location>
        <begin position="69"/>
        <end position="314"/>
    </location>
</feature>
<keyword evidence="3 6" id="KW-1133">Transmembrane helix</keyword>
<feature type="transmembrane region" description="Helical" evidence="6">
    <location>
        <begin position="141"/>
        <end position="159"/>
    </location>
</feature>
<dbReference type="PANTHER" id="PTHR13439:SF0">
    <property type="entry name" value="TOPOISOMERASE I DAMAGE AFFECTED PROTEIN 4"/>
    <property type="match status" value="1"/>
</dbReference>
<comment type="subcellular location">
    <subcellularLocation>
        <location evidence="1">Membrane</location>
        <topology evidence="1">Multi-pass membrane protein</topology>
    </subcellularLocation>
</comment>
<dbReference type="SMART" id="SM00724">
    <property type="entry name" value="TLC"/>
    <property type="match status" value="1"/>
</dbReference>
<evidence type="ECO:0000256" key="6">
    <source>
        <dbReference type="SAM" id="Phobius"/>
    </source>
</evidence>
<evidence type="ECO:0000256" key="3">
    <source>
        <dbReference type="ARBA" id="ARBA00022989"/>
    </source>
</evidence>
<feature type="transmembrane region" description="Helical" evidence="6">
    <location>
        <begin position="200"/>
        <end position="220"/>
    </location>
</feature>
<dbReference type="GO" id="GO:0055088">
    <property type="term" value="P:lipid homeostasis"/>
    <property type="evidence" value="ECO:0007669"/>
    <property type="project" value="TreeGrafter"/>
</dbReference>
<feature type="transmembrane region" description="Helical" evidence="6">
    <location>
        <begin position="110"/>
        <end position="129"/>
    </location>
</feature>
<feature type="transmembrane region" description="Helical" evidence="6">
    <location>
        <begin position="72"/>
        <end position="95"/>
    </location>
</feature>
<keyword evidence="4 5" id="KW-0472">Membrane</keyword>
<keyword evidence="9" id="KW-1185">Reference proteome</keyword>
<protein>
    <submittedName>
        <fullName evidence="8">DUF887-domain-containing protein</fullName>
    </submittedName>
</protein>